<dbReference type="Proteomes" id="UP001312908">
    <property type="component" value="Unassembled WGS sequence"/>
</dbReference>
<dbReference type="Gene3D" id="3.40.50.300">
    <property type="entry name" value="P-loop containing nucleotide triphosphate hydrolases"/>
    <property type="match status" value="1"/>
</dbReference>
<evidence type="ECO:0000313" key="2">
    <source>
        <dbReference type="Proteomes" id="UP001312908"/>
    </source>
</evidence>
<name>A0ABU7U4M7_9PROT</name>
<reference evidence="1 2" key="1">
    <citation type="submission" date="2023-10" db="EMBL/GenBank/DDBJ databases">
        <title>Sorlinia euscelidii gen. nov., sp. nov., an acetic acid bacteria isolated from the gut of Euscelidius variegatus emitter.</title>
        <authorList>
            <person name="Michoud G."/>
            <person name="Marasco R."/>
            <person name="Seferji K."/>
            <person name="Gonella E."/>
            <person name="Garuglieri E."/>
            <person name="Alma A."/>
            <person name="Mapelli F."/>
            <person name="Borin S."/>
            <person name="Daffonchio D."/>
            <person name="Crotti E."/>
        </authorList>
    </citation>
    <scope>NUCLEOTIDE SEQUENCE [LARGE SCALE GENOMIC DNA]</scope>
    <source>
        <strain evidence="1 2">EV16P</strain>
    </source>
</reference>
<accession>A0ABU7U4M7</accession>
<dbReference type="RefSeq" id="WP_394820281.1">
    <property type="nucleotide sequence ID" value="NZ_JAWJZY010000005.1"/>
</dbReference>
<comment type="caution">
    <text evidence="1">The sequence shown here is derived from an EMBL/GenBank/DDBJ whole genome shotgun (WGS) entry which is preliminary data.</text>
</comment>
<proteinExistence type="predicted"/>
<keyword evidence="2" id="KW-1185">Reference proteome</keyword>
<dbReference type="EMBL" id="JAWJZY010000005">
    <property type="protein sequence ID" value="MEE8659468.1"/>
    <property type="molecule type" value="Genomic_DNA"/>
</dbReference>
<sequence>MSATSRAMLELRQARPALTRGHDLTGSYELSLNAGDCAVISCMNDLLSAAFVDLLIGLRPLTSGQAFCLGLEWDRLSAKRADALRGRIGRYTNQGAWVGLFTMDTNILLQQMHHTTLPIAQLVQEAENLCHIFDLPGLPTLRPDLMLARDRRKAGLVRAFLARPPLVILENPLDEDTGLDADVVLQQVTEARLRGTGFLCLTQNPALWSRYRGRGVKFYQLYENGLEPIAGGNNARLPEAA</sequence>
<gene>
    <name evidence="1" type="ORF">DOFOFD_10670</name>
</gene>
<organism evidence="1 2">
    <name type="scientific">Sorlinia euscelidii</name>
    <dbReference type="NCBI Taxonomy" id="3081148"/>
    <lineage>
        <taxon>Bacteria</taxon>
        <taxon>Pseudomonadati</taxon>
        <taxon>Pseudomonadota</taxon>
        <taxon>Alphaproteobacteria</taxon>
        <taxon>Acetobacterales</taxon>
        <taxon>Acetobacteraceae</taxon>
        <taxon>Sorlinia</taxon>
    </lineage>
</organism>
<dbReference type="InterPro" id="IPR027417">
    <property type="entry name" value="P-loop_NTPase"/>
</dbReference>
<dbReference type="SUPFAM" id="SSF52540">
    <property type="entry name" value="P-loop containing nucleoside triphosphate hydrolases"/>
    <property type="match status" value="1"/>
</dbReference>
<evidence type="ECO:0008006" key="3">
    <source>
        <dbReference type="Google" id="ProtNLM"/>
    </source>
</evidence>
<protein>
    <recommendedName>
        <fullName evidence="3">ABC transporter ATP-binding protein</fullName>
    </recommendedName>
</protein>
<evidence type="ECO:0000313" key="1">
    <source>
        <dbReference type="EMBL" id="MEE8659468.1"/>
    </source>
</evidence>